<feature type="signal peptide" evidence="15">
    <location>
        <begin position="1"/>
        <end position="29"/>
    </location>
</feature>
<comment type="similarity">
    <text evidence="2">Belongs to the BexD/CtrA/VexA family.</text>
</comment>
<comment type="caution">
    <text evidence="18">The sequence shown here is derived from an EMBL/GenBank/DDBJ whole genome shotgun (WGS) entry which is preliminary data.</text>
</comment>
<comment type="subcellular location">
    <subcellularLocation>
        <location evidence="1">Cell outer membrane</location>
        <topology evidence="1">Multi-pass membrane protein</topology>
    </subcellularLocation>
</comment>
<dbReference type="PANTHER" id="PTHR33619">
    <property type="entry name" value="POLYSACCHARIDE EXPORT PROTEIN GFCE-RELATED"/>
    <property type="match status" value="1"/>
</dbReference>
<evidence type="ECO:0000256" key="4">
    <source>
        <dbReference type="ARBA" id="ARBA00022452"/>
    </source>
</evidence>
<dbReference type="InterPro" id="IPR006311">
    <property type="entry name" value="TAT_signal"/>
</dbReference>
<dbReference type="Gene3D" id="3.30.1950.10">
    <property type="entry name" value="wza like domain"/>
    <property type="match status" value="1"/>
</dbReference>
<evidence type="ECO:0000256" key="8">
    <source>
        <dbReference type="ARBA" id="ARBA00023047"/>
    </source>
</evidence>
<evidence type="ECO:0000256" key="13">
    <source>
        <dbReference type="ARBA" id="ARBA00023237"/>
    </source>
</evidence>
<keyword evidence="14" id="KW-0449">Lipoprotein</keyword>
<keyword evidence="19" id="KW-1185">Reference proteome</keyword>
<keyword evidence="9" id="KW-0406">Ion transport</keyword>
<dbReference type="GO" id="GO:0009279">
    <property type="term" value="C:cell outer membrane"/>
    <property type="evidence" value="ECO:0007669"/>
    <property type="project" value="UniProtKB-SubCell"/>
</dbReference>
<dbReference type="GO" id="GO:0046930">
    <property type="term" value="C:pore complex"/>
    <property type="evidence" value="ECO:0007669"/>
    <property type="project" value="UniProtKB-KW"/>
</dbReference>
<evidence type="ECO:0000313" key="18">
    <source>
        <dbReference type="EMBL" id="MZR11836.1"/>
    </source>
</evidence>
<keyword evidence="13" id="KW-0998">Cell outer membrane</keyword>
<keyword evidence="12" id="KW-0564">Palmitate</keyword>
<dbReference type="RefSeq" id="WP_161349955.1">
    <property type="nucleotide sequence ID" value="NZ_WTUX01000005.1"/>
</dbReference>
<reference evidence="18 19" key="1">
    <citation type="submission" date="2019-12" db="EMBL/GenBank/DDBJ databases">
        <title>Maritimibacter sp. nov. sp. isolated from sea sand.</title>
        <authorList>
            <person name="Kim J."/>
            <person name="Jeong S.E."/>
            <person name="Jung H.S."/>
            <person name="Jeon C.O."/>
        </authorList>
    </citation>
    <scope>NUCLEOTIDE SEQUENCE [LARGE SCALE GENOMIC DNA]</scope>
    <source>
        <strain evidence="18 19">DP07</strain>
    </source>
</reference>
<keyword evidence="4" id="KW-1134">Transmembrane beta strand</keyword>
<dbReference type="Gene3D" id="3.10.560.10">
    <property type="entry name" value="Outer membrane lipoprotein wza domain like"/>
    <property type="match status" value="2"/>
</dbReference>
<feature type="chain" id="PRO_5032766922" description="Polysaccharide export outer membrane protein" evidence="15">
    <location>
        <begin position="30"/>
        <end position="371"/>
    </location>
</feature>
<sequence length="371" mass="40047">MSIDNPRNAKIARRTALALLAGTSLSACAGGMTFPVSEEAQEPLAERGINVIRISTKNIEQYGDTKGAAILSVESNPPSDPGVYAYPVGVGDQLRVQTWSTPERRVSGDGDAIVEGPIVNERGQFFYPFVGMVTAVGRTTTQIRGILEQKLSVYIADPQVEVDVQEFNAHRVSVVGAVTNQGAVTLTNVPMRLLDLLNQAGTEPDSDLRRVEIRRHGKTYIVNLQSFVDYGARGQNPLILPGDMVVVPAMNDNKVFVFGEIETGEVLLGSAPRNLTEILAGQGGIDQVRANARGIFVFRRPPGRQKGFDVFQFDLTDASTLILTSQFMMAPMDVVFVTTDPIARWNDTVGQVASAVSAVVQGRALVDAFTP</sequence>
<protein>
    <recommendedName>
        <fullName evidence="20">Polysaccharide export outer membrane protein</fullName>
    </recommendedName>
</protein>
<feature type="domain" description="Polysaccharide export protein N-terminal" evidence="16">
    <location>
        <begin position="84"/>
        <end position="164"/>
    </location>
</feature>
<evidence type="ECO:0000256" key="3">
    <source>
        <dbReference type="ARBA" id="ARBA00022448"/>
    </source>
</evidence>
<evidence type="ECO:0000256" key="10">
    <source>
        <dbReference type="ARBA" id="ARBA00023114"/>
    </source>
</evidence>
<dbReference type="Pfam" id="PF02563">
    <property type="entry name" value="Poly_export"/>
    <property type="match status" value="1"/>
</dbReference>
<evidence type="ECO:0000313" key="19">
    <source>
        <dbReference type="Proteomes" id="UP000467322"/>
    </source>
</evidence>
<dbReference type="PROSITE" id="PS51257">
    <property type="entry name" value="PROKAR_LIPOPROTEIN"/>
    <property type="match status" value="1"/>
</dbReference>
<keyword evidence="8" id="KW-0625">Polysaccharide transport</keyword>
<evidence type="ECO:0000256" key="9">
    <source>
        <dbReference type="ARBA" id="ARBA00023065"/>
    </source>
</evidence>
<proteinExistence type="inferred from homology"/>
<evidence type="ECO:0000256" key="5">
    <source>
        <dbReference type="ARBA" id="ARBA00022597"/>
    </source>
</evidence>
<dbReference type="EMBL" id="WTUX01000005">
    <property type="protein sequence ID" value="MZR11836.1"/>
    <property type="molecule type" value="Genomic_DNA"/>
</dbReference>
<evidence type="ECO:0000256" key="15">
    <source>
        <dbReference type="SAM" id="SignalP"/>
    </source>
</evidence>
<keyword evidence="5" id="KW-0762">Sugar transport</keyword>
<dbReference type="InterPro" id="IPR054765">
    <property type="entry name" value="SLBB_dom"/>
</dbReference>
<evidence type="ECO:0008006" key="20">
    <source>
        <dbReference type="Google" id="ProtNLM"/>
    </source>
</evidence>
<keyword evidence="3" id="KW-0813">Transport</keyword>
<keyword evidence="10" id="KW-0626">Porin</keyword>
<dbReference type="InterPro" id="IPR049712">
    <property type="entry name" value="Poly_export"/>
</dbReference>
<evidence type="ECO:0000256" key="7">
    <source>
        <dbReference type="ARBA" id="ARBA00022729"/>
    </source>
</evidence>
<feature type="domain" description="SLBB" evidence="17">
    <location>
        <begin position="171"/>
        <end position="247"/>
    </location>
</feature>
<dbReference type="Proteomes" id="UP000467322">
    <property type="component" value="Unassembled WGS sequence"/>
</dbReference>
<dbReference type="PROSITE" id="PS51318">
    <property type="entry name" value="TAT"/>
    <property type="match status" value="1"/>
</dbReference>
<evidence type="ECO:0000256" key="2">
    <source>
        <dbReference type="ARBA" id="ARBA00009450"/>
    </source>
</evidence>
<evidence type="ECO:0000256" key="11">
    <source>
        <dbReference type="ARBA" id="ARBA00023136"/>
    </source>
</evidence>
<keyword evidence="6" id="KW-0812">Transmembrane</keyword>
<dbReference type="AlphaFoldDB" id="A0A845LWU7"/>
<accession>A0A845LWU7</accession>
<dbReference type="InterPro" id="IPR003715">
    <property type="entry name" value="Poly_export_N"/>
</dbReference>
<dbReference type="GO" id="GO:0015288">
    <property type="term" value="F:porin activity"/>
    <property type="evidence" value="ECO:0007669"/>
    <property type="project" value="UniProtKB-KW"/>
</dbReference>
<keyword evidence="7 15" id="KW-0732">Signal</keyword>
<dbReference type="GO" id="GO:0006811">
    <property type="term" value="P:monoatomic ion transport"/>
    <property type="evidence" value="ECO:0007669"/>
    <property type="project" value="UniProtKB-KW"/>
</dbReference>
<evidence type="ECO:0000256" key="14">
    <source>
        <dbReference type="ARBA" id="ARBA00023288"/>
    </source>
</evidence>
<gene>
    <name evidence="18" type="ORF">GQE99_02250</name>
</gene>
<name>A0A845LWU7_9RHOB</name>
<evidence type="ECO:0000256" key="12">
    <source>
        <dbReference type="ARBA" id="ARBA00023139"/>
    </source>
</evidence>
<evidence type="ECO:0000256" key="1">
    <source>
        <dbReference type="ARBA" id="ARBA00004571"/>
    </source>
</evidence>
<dbReference type="Pfam" id="PF22461">
    <property type="entry name" value="SLBB_2"/>
    <property type="match status" value="2"/>
</dbReference>
<keyword evidence="11" id="KW-0472">Membrane</keyword>
<evidence type="ECO:0000259" key="17">
    <source>
        <dbReference type="Pfam" id="PF22461"/>
    </source>
</evidence>
<feature type="domain" description="SLBB" evidence="17">
    <location>
        <begin position="254"/>
        <end position="337"/>
    </location>
</feature>
<evidence type="ECO:0000256" key="6">
    <source>
        <dbReference type="ARBA" id="ARBA00022692"/>
    </source>
</evidence>
<evidence type="ECO:0000259" key="16">
    <source>
        <dbReference type="Pfam" id="PF02563"/>
    </source>
</evidence>
<dbReference type="PANTHER" id="PTHR33619:SF3">
    <property type="entry name" value="POLYSACCHARIDE EXPORT PROTEIN GFCE-RELATED"/>
    <property type="match status" value="1"/>
</dbReference>
<dbReference type="GO" id="GO:0015159">
    <property type="term" value="F:polysaccharide transmembrane transporter activity"/>
    <property type="evidence" value="ECO:0007669"/>
    <property type="project" value="InterPro"/>
</dbReference>
<organism evidence="18 19">
    <name type="scientific">Maritimibacter harenae</name>
    <dbReference type="NCBI Taxonomy" id="2606218"/>
    <lineage>
        <taxon>Bacteria</taxon>
        <taxon>Pseudomonadati</taxon>
        <taxon>Pseudomonadota</taxon>
        <taxon>Alphaproteobacteria</taxon>
        <taxon>Rhodobacterales</taxon>
        <taxon>Roseobacteraceae</taxon>
        <taxon>Maritimibacter</taxon>
    </lineage>
</organism>